<evidence type="ECO:0000256" key="1">
    <source>
        <dbReference type="SAM" id="Phobius"/>
    </source>
</evidence>
<sequence>MDTDLALVAGLAVGAIAIPAAISAWSEGRVPRAAAVAVLVAGGLVIWALTAKPGGYTLAEVPEAVIAVVARLLP</sequence>
<evidence type="ECO:0000313" key="3">
    <source>
        <dbReference type="Proteomes" id="UP000257131"/>
    </source>
</evidence>
<comment type="caution">
    <text evidence="2">The sequence shown here is derived from an EMBL/GenBank/DDBJ whole genome shotgun (WGS) entry which is preliminary data.</text>
</comment>
<gene>
    <name evidence="2" type="ORF">DRV84_00305</name>
</gene>
<name>A0A3D9BYU7_9RHOB</name>
<keyword evidence="1" id="KW-1133">Transmembrane helix</keyword>
<keyword evidence="1" id="KW-0812">Transmembrane</keyword>
<accession>A0A3D9BYU7</accession>
<reference evidence="2 3" key="1">
    <citation type="journal article" date="2017" name="Int. J. Syst. Evol. Microbiol.">
        <title>Rhodosalinus sediminis gen. nov., sp. nov., isolated from marine saltern.</title>
        <authorList>
            <person name="Guo L.Y."/>
            <person name="Ling S.K."/>
            <person name="Li C.M."/>
            <person name="Chen G.J."/>
            <person name="Du Z.J."/>
        </authorList>
    </citation>
    <scope>NUCLEOTIDE SEQUENCE [LARGE SCALE GENOMIC DNA]</scope>
    <source>
        <strain evidence="2 3">WDN1C137</strain>
    </source>
</reference>
<dbReference type="RefSeq" id="WP_115977755.1">
    <property type="nucleotide sequence ID" value="NZ_QOHR01000001.1"/>
</dbReference>
<keyword evidence="1" id="KW-0472">Membrane</keyword>
<dbReference type="AlphaFoldDB" id="A0A3D9BYU7"/>
<organism evidence="2 3">
    <name type="scientific">Rhodosalinus sediminis</name>
    <dbReference type="NCBI Taxonomy" id="1940533"/>
    <lineage>
        <taxon>Bacteria</taxon>
        <taxon>Pseudomonadati</taxon>
        <taxon>Pseudomonadota</taxon>
        <taxon>Alphaproteobacteria</taxon>
        <taxon>Rhodobacterales</taxon>
        <taxon>Paracoccaceae</taxon>
        <taxon>Rhodosalinus</taxon>
    </lineage>
</organism>
<evidence type="ECO:0000313" key="2">
    <source>
        <dbReference type="EMBL" id="REC58713.1"/>
    </source>
</evidence>
<evidence type="ECO:0008006" key="4">
    <source>
        <dbReference type="Google" id="ProtNLM"/>
    </source>
</evidence>
<feature type="transmembrane region" description="Helical" evidence="1">
    <location>
        <begin position="33"/>
        <end position="50"/>
    </location>
</feature>
<proteinExistence type="predicted"/>
<protein>
    <recommendedName>
        <fullName evidence="4">50S ribosomal protein L35</fullName>
    </recommendedName>
</protein>
<dbReference type="EMBL" id="QOHR01000001">
    <property type="protein sequence ID" value="REC58713.1"/>
    <property type="molecule type" value="Genomic_DNA"/>
</dbReference>
<dbReference type="Proteomes" id="UP000257131">
    <property type="component" value="Unassembled WGS sequence"/>
</dbReference>
<keyword evidence="3" id="KW-1185">Reference proteome</keyword>